<dbReference type="Gene3D" id="3.10.450.390">
    <property type="entry name" value="Protein of unknown function DUF3889"/>
    <property type="match status" value="1"/>
</dbReference>
<dbReference type="AlphaFoldDB" id="A0A5J5HLP4"/>
<sequence length="223" mass="25503">MFPRHPYYDPRFSPSAYYSWPSYQNHPYETRWNPSLSPYIDLRQQSTKGQASWTNGGAVTQCNIPWSDNEYMTASVGTNSPYTCGQTLKIRNLSAPSQKEILVKVVDQVKGYPANKINLHRKAFEALGSNPNVGVINVEITPSPAVEQEEWGRYLLTITQAAYPGYRVTDYRYIGKSTESSNRTKQSYEFMLQSPQETMKVQGNVFYDPNTNRVISFDLNELQ</sequence>
<dbReference type="InterPro" id="IPR036908">
    <property type="entry name" value="RlpA-like_sf"/>
</dbReference>
<keyword evidence="2" id="KW-1185">Reference proteome</keyword>
<proteinExistence type="predicted"/>
<dbReference type="InterPro" id="IPR024987">
    <property type="entry name" value="DUF3889"/>
</dbReference>
<accession>A0A5J5HLP4</accession>
<dbReference type="Proteomes" id="UP000326671">
    <property type="component" value="Unassembled WGS sequence"/>
</dbReference>
<dbReference type="OrthoDB" id="2716326at2"/>
<reference evidence="1 2" key="1">
    <citation type="submission" date="2019-09" db="EMBL/GenBank/DDBJ databases">
        <title>Whole genome sequences of isolates from the Mars Exploration Rovers.</title>
        <authorList>
            <person name="Seuylemezian A."/>
            <person name="Vaishampayan P."/>
        </authorList>
    </citation>
    <scope>NUCLEOTIDE SEQUENCE [LARGE SCALE GENOMIC DNA]</scope>
    <source>
        <strain evidence="1 2">MER_TA_151</strain>
    </source>
</reference>
<evidence type="ECO:0000313" key="2">
    <source>
        <dbReference type="Proteomes" id="UP000326671"/>
    </source>
</evidence>
<organism evidence="1 2">
    <name type="scientific">Niallia endozanthoxylica</name>
    <dbReference type="NCBI Taxonomy" id="2036016"/>
    <lineage>
        <taxon>Bacteria</taxon>
        <taxon>Bacillati</taxon>
        <taxon>Bacillota</taxon>
        <taxon>Bacilli</taxon>
        <taxon>Bacillales</taxon>
        <taxon>Bacillaceae</taxon>
        <taxon>Niallia</taxon>
    </lineage>
</organism>
<gene>
    <name evidence="1" type="ORF">F4V44_17425</name>
</gene>
<dbReference type="RefSeq" id="WP_150441281.1">
    <property type="nucleotide sequence ID" value="NZ_VYKL01000026.1"/>
</dbReference>
<dbReference type="CDD" id="cd22191">
    <property type="entry name" value="DPBB_RlpA_EXP_N-like"/>
    <property type="match status" value="1"/>
</dbReference>
<comment type="caution">
    <text evidence="1">The sequence shown here is derived from an EMBL/GenBank/DDBJ whole genome shotgun (WGS) entry which is preliminary data.</text>
</comment>
<dbReference type="SUPFAM" id="SSF50685">
    <property type="entry name" value="Barwin-like endoglucanases"/>
    <property type="match status" value="1"/>
</dbReference>
<dbReference type="EMBL" id="VYKL01000026">
    <property type="protein sequence ID" value="KAA9021754.1"/>
    <property type="molecule type" value="Genomic_DNA"/>
</dbReference>
<dbReference type="Pfam" id="PF13028">
    <property type="entry name" value="DUF3889"/>
    <property type="match status" value="1"/>
</dbReference>
<dbReference type="Gene3D" id="2.40.40.10">
    <property type="entry name" value="RlpA-like domain"/>
    <property type="match status" value="1"/>
</dbReference>
<name>A0A5J5HLP4_9BACI</name>
<evidence type="ECO:0000313" key="1">
    <source>
        <dbReference type="EMBL" id="KAA9021754.1"/>
    </source>
</evidence>
<protein>
    <submittedName>
        <fullName evidence="1">DUF3889 domain-containing protein</fullName>
    </submittedName>
</protein>